<dbReference type="EMBL" id="FUKI01000126">
    <property type="protein sequence ID" value="SJM93966.1"/>
    <property type="molecule type" value="Genomic_DNA"/>
</dbReference>
<dbReference type="OrthoDB" id="9792687at2"/>
<organism evidence="2 3">
    <name type="scientific">Crenothrix polyspora</name>
    <dbReference type="NCBI Taxonomy" id="360316"/>
    <lineage>
        <taxon>Bacteria</taxon>
        <taxon>Pseudomonadati</taxon>
        <taxon>Pseudomonadota</taxon>
        <taxon>Gammaproteobacteria</taxon>
        <taxon>Methylococcales</taxon>
        <taxon>Crenotrichaceae</taxon>
        <taxon>Crenothrix</taxon>
    </lineage>
</organism>
<accession>A0A1R4HCN5</accession>
<feature type="domain" description="DUF5710" evidence="1">
    <location>
        <begin position="5"/>
        <end position="46"/>
    </location>
</feature>
<evidence type="ECO:0000313" key="2">
    <source>
        <dbReference type="EMBL" id="SJM93966.1"/>
    </source>
</evidence>
<proteinExistence type="predicted"/>
<dbReference type="Pfam" id="PF18974">
    <property type="entry name" value="DUF5710"/>
    <property type="match status" value="1"/>
</dbReference>
<evidence type="ECO:0000259" key="1">
    <source>
        <dbReference type="Pfam" id="PF18974"/>
    </source>
</evidence>
<evidence type="ECO:0000313" key="3">
    <source>
        <dbReference type="Proteomes" id="UP000195667"/>
    </source>
</evidence>
<dbReference type="RefSeq" id="WP_087144084.1">
    <property type="nucleotide sequence ID" value="NZ_FUKI01000126.1"/>
</dbReference>
<sequence>MTPSKTYLTVAFAQKDAAKALGAKWDATLKKWYVPADKDIALFAQWHIPSETIDTATPRTNKPKASTIATKTSVSTDATGVITYAADKNFIAYKGAAPPWD</sequence>
<reference evidence="3" key="1">
    <citation type="submission" date="2017-02" db="EMBL/GenBank/DDBJ databases">
        <authorList>
            <person name="Daims H."/>
        </authorList>
    </citation>
    <scope>NUCLEOTIDE SEQUENCE [LARGE SCALE GENOMIC DNA]</scope>
</reference>
<dbReference type="InterPro" id="IPR043764">
    <property type="entry name" value="DUF5710"/>
</dbReference>
<dbReference type="Proteomes" id="UP000195667">
    <property type="component" value="Unassembled WGS sequence"/>
</dbReference>
<name>A0A1R4HCN5_9GAMM</name>
<dbReference type="AlphaFoldDB" id="A0A1R4HCN5"/>
<protein>
    <recommendedName>
        <fullName evidence="1">DUF5710 domain-containing protein</fullName>
    </recommendedName>
</protein>
<keyword evidence="3" id="KW-1185">Reference proteome</keyword>
<gene>
    <name evidence="2" type="ORF">CRENPOLYSF1_50045</name>
</gene>